<keyword evidence="2" id="KW-1185">Reference proteome</keyword>
<evidence type="ECO:0000313" key="2">
    <source>
        <dbReference type="Proteomes" id="UP000831460"/>
    </source>
</evidence>
<name>A0ABY4BTE4_9FLAO</name>
<dbReference type="Proteomes" id="UP000831460">
    <property type="component" value="Chromosome"/>
</dbReference>
<evidence type="ECO:0000313" key="1">
    <source>
        <dbReference type="EMBL" id="UOE39850.1"/>
    </source>
</evidence>
<protein>
    <submittedName>
        <fullName evidence="1">Uncharacterized protein</fullName>
    </submittedName>
</protein>
<dbReference type="RefSeq" id="WP_243547706.1">
    <property type="nucleotide sequence ID" value="NZ_CP094532.1"/>
</dbReference>
<sequence>MSNLDKHLISSERCHILANEYDTSNYVAINSKRPANKPDSREYIFELSVLKDYLNYIEDEMEKMGIRDKGIKVRLGKYPTTDRDPDLDKEYLGYQTIFFAPTELERDFQDNEESKAGGVKDLPGMNYGHIRPPY</sequence>
<accession>A0ABY4BTE4</accession>
<dbReference type="EMBL" id="CP094532">
    <property type="protein sequence ID" value="UOE39850.1"/>
    <property type="molecule type" value="Genomic_DNA"/>
</dbReference>
<reference evidence="1 2" key="1">
    <citation type="submission" date="2022-03" db="EMBL/GenBank/DDBJ databases">
        <title>Chryseobacterium sp. isolated from particulate matters in swine house.</title>
        <authorList>
            <person name="Won M."/>
            <person name="Kim S.-J."/>
            <person name="Kwon S.-W."/>
        </authorList>
    </citation>
    <scope>NUCLEOTIDE SEQUENCE [LARGE SCALE GENOMIC DNA]</scope>
    <source>
        <strain evidence="1 2">SC2-2</strain>
    </source>
</reference>
<gene>
    <name evidence="1" type="ORF">MTP09_07910</name>
</gene>
<proteinExistence type="predicted"/>
<organism evidence="1 2">
    <name type="scientific">Chryseobacterium suipulveris</name>
    <dbReference type="NCBI Taxonomy" id="2929800"/>
    <lineage>
        <taxon>Bacteria</taxon>
        <taxon>Pseudomonadati</taxon>
        <taxon>Bacteroidota</taxon>
        <taxon>Flavobacteriia</taxon>
        <taxon>Flavobacteriales</taxon>
        <taxon>Weeksellaceae</taxon>
        <taxon>Chryseobacterium group</taxon>
        <taxon>Chryseobacterium</taxon>
    </lineage>
</organism>